<dbReference type="InterPro" id="IPR018149">
    <property type="entry name" value="Lys-tRNA-synth_II_C"/>
</dbReference>
<feature type="binding site" evidence="10">
    <location>
        <position position="405"/>
    </location>
    <ligand>
        <name>Mg(2+)</name>
        <dbReference type="ChEBI" id="CHEBI:18420"/>
        <label>1</label>
    </ligand>
</feature>
<dbReference type="PROSITE" id="PS50862">
    <property type="entry name" value="AA_TRNA_LIGASE_II"/>
    <property type="match status" value="1"/>
</dbReference>
<evidence type="ECO:0000256" key="11">
    <source>
        <dbReference type="RuleBase" id="RU000336"/>
    </source>
</evidence>
<gene>
    <name evidence="10" type="primary">lysS</name>
    <name evidence="13" type="ordered locus">Trad_2960</name>
</gene>
<feature type="domain" description="Aminoacyl-transfer RNA synthetases class-II family profile" evidence="12">
    <location>
        <begin position="172"/>
        <end position="493"/>
    </location>
</feature>
<reference evidence="14" key="1">
    <citation type="submission" date="2010-05" db="EMBL/GenBank/DDBJ databases">
        <title>The complete genome of Truepera radiovictris DSM 17093.</title>
        <authorList>
            <consortium name="US DOE Joint Genome Institute (JGI-PGF)"/>
            <person name="Lucas S."/>
            <person name="Copeland A."/>
            <person name="Lapidus A."/>
            <person name="Glavina del Rio T."/>
            <person name="Dalin E."/>
            <person name="Tice H."/>
            <person name="Bruce D."/>
            <person name="Goodwin L."/>
            <person name="Pitluck S."/>
            <person name="Kyrpides N."/>
            <person name="Mavromatis K."/>
            <person name="Ovchinnikova G."/>
            <person name="Munk A.C."/>
            <person name="Detter J.C."/>
            <person name="Han C."/>
            <person name="Tapia R."/>
            <person name="Land M."/>
            <person name="Hauser L."/>
            <person name="Markowitz V."/>
            <person name="Cheng J.-F."/>
            <person name="Hugenholtz P."/>
            <person name="Woyke T."/>
            <person name="Wu D."/>
            <person name="Tindall B."/>
            <person name="Pomrenke H.G."/>
            <person name="Brambilla E."/>
            <person name="Klenk H.-P."/>
            <person name="Eisen J.A."/>
        </authorList>
    </citation>
    <scope>NUCLEOTIDE SEQUENCE [LARGE SCALE GENOMIC DNA]</scope>
    <source>
        <strain evidence="14">DSM 17093 / CIP 108686 / LMG 22925 / RQ-24</strain>
    </source>
</reference>
<dbReference type="FunFam" id="2.40.50.140:FF:000024">
    <property type="entry name" value="Lysine--tRNA ligase"/>
    <property type="match status" value="1"/>
</dbReference>
<comment type="subunit">
    <text evidence="10">Homodimer.</text>
</comment>
<dbReference type="AlphaFoldDB" id="D7CWA4"/>
<keyword evidence="6 10" id="KW-0067">ATP-binding</keyword>
<evidence type="ECO:0000256" key="8">
    <source>
        <dbReference type="ARBA" id="ARBA00023146"/>
    </source>
</evidence>
<dbReference type="PANTHER" id="PTHR42918">
    <property type="entry name" value="LYSYL-TRNA SYNTHETASE"/>
    <property type="match status" value="1"/>
</dbReference>
<comment type="similarity">
    <text evidence="1 10">Belongs to the class-II aminoacyl-tRNA synthetase family.</text>
</comment>
<dbReference type="GO" id="GO:0006430">
    <property type="term" value="P:lysyl-tRNA aminoacylation"/>
    <property type="evidence" value="ECO:0007669"/>
    <property type="project" value="UniProtKB-UniRule"/>
</dbReference>
<dbReference type="SUPFAM" id="SSF50249">
    <property type="entry name" value="Nucleic acid-binding proteins"/>
    <property type="match status" value="1"/>
</dbReference>
<dbReference type="Gene3D" id="2.40.50.140">
    <property type="entry name" value="Nucleic acid-binding proteins"/>
    <property type="match status" value="1"/>
</dbReference>
<dbReference type="HAMAP" id="MF_00252">
    <property type="entry name" value="Lys_tRNA_synth_class2"/>
    <property type="match status" value="1"/>
</dbReference>
<comment type="subcellular location">
    <subcellularLocation>
        <location evidence="10">Cytoplasm</location>
    </subcellularLocation>
</comment>
<dbReference type="CDD" id="cd00775">
    <property type="entry name" value="LysRS_core"/>
    <property type="match status" value="1"/>
</dbReference>
<name>D7CWA4_TRURR</name>
<dbReference type="GO" id="GO:0000049">
    <property type="term" value="F:tRNA binding"/>
    <property type="evidence" value="ECO:0007669"/>
    <property type="project" value="TreeGrafter"/>
</dbReference>
<dbReference type="Pfam" id="PF00152">
    <property type="entry name" value="tRNA-synt_2"/>
    <property type="match status" value="1"/>
</dbReference>
<dbReference type="InterPro" id="IPR006195">
    <property type="entry name" value="aa-tRNA-synth_II"/>
</dbReference>
<evidence type="ECO:0000256" key="2">
    <source>
        <dbReference type="ARBA" id="ARBA00022490"/>
    </source>
</evidence>
<evidence type="ECO:0000256" key="5">
    <source>
        <dbReference type="ARBA" id="ARBA00022741"/>
    </source>
</evidence>
<dbReference type="OrthoDB" id="9802326at2"/>
<dbReference type="RefSeq" id="WP_013179413.1">
    <property type="nucleotide sequence ID" value="NC_014221.1"/>
</dbReference>
<keyword evidence="10 11" id="KW-0460">Magnesium</keyword>
<feature type="binding site" evidence="10">
    <location>
        <position position="412"/>
    </location>
    <ligand>
        <name>Mg(2+)</name>
        <dbReference type="ChEBI" id="CHEBI:18420"/>
        <label>1</label>
    </ligand>
</feature>
<dbReference type="EC" id="6.1.1.6" evidence="10"/>
<reference evidence="13 14" key="2">
    <citation type="journal article" date="2011" name="Stand. Genomic Sci.">
        <title>Complete genome sequence of Truepera radiovictrix type strain (RQ-24).</title>
        <authorList>
            <person name="Ivanova N."/>
            <person name="Rohde C."/>
            <person name="Munk C."/>
            <person name="Nolan M."/>
            <person name="Lucas S."/>
            <person name="Del Rio T.G."/>
            <person name="Tice H."/>
            <person name="Deshpande S."/>
            <person name="Cheng J.F."/>
            <person name="Tapia R."/>
            <person name="Han C."/>
            <person name="Goodwin L."/>
            <person name="Pitluck S."/>
            <person name="Liolios K."/>
            <person name="Mavromatis K."/>
            <person name="Mikhailova N."/>
            <person name="Pati A."/>
            <person name="Chen A."/>
            <person name="Palaniappan K."/>
            <person name="Land M."/>
            <person name="Hauser L."/>
            <person name="Chang Y.J."/>
            <person name="Jeffries C.D."/>
            <person name="Brambilla E."/>
            <person name="Rohde M."/>
            <person name="Goker M."/>
            <person name="Tindall B.J."/>
            <person name="Woyke T."/>
            <person name="Bristow J."/>
            <person name="Eisen J.A."/>
            <person name="Markowitz V."/>
            <person name="Hugenholtz P."/>
            <person name="Kyrpides N.C."/>
            <person name="Klenk H.P."/>
            <person name="Lapidus A."/>
        </authorList>
    </citation>
    <scope>NUCLEOTIDE SEQUENCE [LARGE SCALE GENOMIC DNA]</scope>
    <source>
        <strain evidence="14">DSM 17093 / CIP 108686 / LMG 22925 / RQ-24</strain>
    </source>
</reference>
<dbReference type="GO" id="GO:0004824">
    <property type="term" value="F:lysine-tRNA ligase activity"/>
    <property type="evidence" value="ECO:0007669"/>
    <property type="project" value="UniProtKB-UniRule"/>
</dbReference>
<dbReference type="GO" id="GO:0000287">
    <property type="term" value="F:magnesium ion binding"/>
    <property type="evidence" value="ECO:0007669"/>
    <property type="project" value="UniProtKB-UniRule"/>
</dbReference>
<evidence type="ECO:0000256" key="4">
    <source>
        <dbReference type="ARBA" id="ARBA00022723"/>
    </source>
</evidence>
<dbReference type="GO" id="GO:0005829">
    <property type="term" value="C:cytosol"/>
    <property type="evidence" value="ECO:0007669"/>
    <property type="project" value="TreeGrafter"/>
</dbReference>
<dbReference type="CDD" id="cd04322">
    <property type="entry name" value="LysRS_N"/>
    <property type="match status" value="1"/>
</dbReference>
<evidence type="ECO:0000313" key="13">
    <source>
        <dbReference type="EMBL" id="ADI16054.1"/>
    </source>
</evidence>
<keyword evidence="5 10" id="KW-0547">Nucleotide-binding</keyword>
<dbReference type="EMBL" id="CP002049">
    <property type="protein sequence ID" value="ADI16054.1"/>
    <property type="molecule type" value="Genomic_DNA"/>
</dbReference>
<dbReference type="InterPro" id="IPR002313">
    <property type="entry name" value="Lys-tRNA-ligase_II"/>
</dbReference>
<evidence type="ECO:0000313" key="14">
    <source>
        <dbReference type="Proteomes" id="UP000000379"/>
    </source>
</evidence>
<sequence length="494" mass="56166">MEKSLSEQRAQRLRNLDALAERGFERYPYRYRPTHTAAALHAEHPKAALQPGDTFPGEVTVAGRVMLLRGMGKATFATLQDASGQIQAYFQKDHLEHYNALKKIDLGDWLEVTGTLFVTKTGELTVQAQRFRPLVKSLRPLPDKFHGLADKEVRYRQRHLDLLVSPEVKRAFVLRSRAVSFIRRYLDDLGFLEVETPVLQSVPGGAEARPFTTHHNALSHDFHLRISLELYLKRLIIGGFDAVYEIGRNFRNEGLSPKHNPEYTMLELYWAGRDYEDILALVEDMYSRLVETLTGSTKLVYQGVTLDFTPPWPRVDYTGELKKRAGMDFDPLDEAKLRDWVRAHHPPKEGPALADRPLNEVYNKLYDLYLEPCIEQPTFVMDHPLAISPLAKAHRTRPGLVERFEPVCMGMELGNAFSELNDPLEQRARFEAQQRLREAGDEEAHPLDEEFLAALEVGMPPTGGLGLGIDRLAMLLADAPSIRDVILFPLLKPE</sequence>
<keyword evidence="14" id="KW-1185">Reference proteome</keyword>
<dbReference type="GO" id="GO:0005524">
    <property type="term" value="F:ATP binding"/>
    <property type="evidence" value="ECO:0007669"/>
    <property type="project" value="UniProtKB-UniRule"/>
</dbReference>
<dbReference type="STRING" id="649638.Trad_2960"/>
<keyword evidence="2 10" id="KW-0963">Cytoplasm</keyword>
<dbReference type="Proteomes" id="UP000000379">
    <property type="component" value="Chromosome"/>
</dbReference>
<evidence type="ECO:0000256" key="3">
    <source>
        <dbReference type="ARBA" id="ARBA00022598"/>
    </source>
</evidence>
<dbReference type="InterPro" id="IPR004364">
    <property type="entry name" value="Aa-tRNA-synt_II"/>
</dbReference>
<comment type="catalytic activity">
    <reaction evidence="9 10 11">
        <text>tRNA(Lys) + L-lysine + ATP = L-lysyl-tRNA(Lys) + AMP + diphosphate</text>
        <dbReference type="Rhea" id="RHEA:20792"/>
        <dbReference type="Rhea" id="RHEA-COMP:9696"/>
        <dbReference type="Rhea" id="RHEA-COMP:9697"/>
        <dbReference type="ChEBI" id="CHEBI:30616"/>
        <dbReference type="ChEBI" id="CHEBI:32551"/>
        <dbReference type="ChEBI" id="CHEBI:33019"/>
        <dbReference type="ChEBI" id="CHEBI:78442"/>
        <dbReference type="ChEBI" id="CHEBI:78529"/>
        <dbReference type="ChEBI" id="CHEBI:456215"/>
        <dbReference type="EC" id="6.1.1.6"/>
    </reaction>
</comment>
<keyword evidence="7 10" id="KW-0648">Protein biosynthesis</keyword>
<evidence type="ECO:0000256" key="1">
    <source>
        <dbReference type="ARBA" id="ARBA00008226"/>
    </source>
</evidence>
<evidence type="ECO:0000256" key="10">
    <source>
        <dbReference type="HAMAP-Rule" id="MF_00252"/>
    </source>
</evidence>
<protein>
    <recommendedName>
        <fullName evidence="10">Lysine--tRNA ligase</fullName>
        <ecNumber evidence="10">6.1.1.6</ecNumber>
    </recommendedName>
    <alternativeName>
        <fullName evidence="10">Lysyl-tRNA synthetase</fullName>
        <shortName evidence="10">LysRS</shortName>
    </alternativeName>
</protein>
<dbReference type="InterPro" id="IPR012340">
    <property type="entry name" value="NA-bd_OB-fold"/>
</dbReference>
<evidence type="ECO:0000259" key="12">
    <source>
        <dbReference type="PROSITE" id="PS50862"/>
    </source>
</evidence>
<comment type="cofactor">
    <cofactor evidence="10 11">
        <name>Mg(2+)</name>
        <dbReference type="ChEBI" id="CHEBI:18420"/>
    </cofactor>
    <text evidence="10 11">Binds 3 Mg(2+) ions per subunit.</text>
</comment>
<keyword evidence="8 10" id="KW-0030">Aminoacyl-tRNA synthetase</keyword>
<evidence type="ECO:0000256" key="7">
    <source>
        <dbReference type="ARBA" id="ARBA00022917"/>
    </source>
</evidence>
<keyword evidence="4 10" id="KW-0479">Metal-binding</keyword>
<dbReference type="PRINTS" id="PR00982">
    <property type="entry name" value="TRNASYNTHLYS"/>
</dbReference>
<dbReference type="HOGENOM" id="CLU_008255_6_0_0"/>
<dbReference type="NCBIfam" id="TIGR00499">
    <property type="entry name" value="lysS_bact"/>
    <property type="match status" value="1"/>
</dbReference>
<dbReference type="PANTHER" id="PTHR42918:SF15">
    <property type="entry name" value="LYSINE--TRNA LIGASE, CHLOROPLASTIC_MITOCHONDRIAL"/>
    <property type="match status" value="1"/>
</dbReference>
<keyword evidence="3 10" id="KW-0436">Ligase</keyword>
<dbReference type="SUPFAM" id="SSF55681">
    <property type="entry name" value="Class II aaRS and biotin synthetases"/>
    <property type="match status" value="1"/>
</dbReference>
<accession>D7CWA4</accession>
<organism evidence="13 14">
    <name type="scientific">Truepera radiovictrix (strain DSM 17093 / CIP 108686 / LMG 22925 / RQ-24)</name>
    <dbReference type="NCBI Taxonomy" id="649638"/>
    <lineage>
        <taxon>Bacteria</taxon>
        <taxon>Thermotogati</taxon>
        <taxon>Deinococcota</taxon>
        <taxon>Deinococci</taxon>
        <taxon>Trueperales</taxon>
        <taxon>Trueperaceae</taxon>
        <taxon>Truepera</taxon>
    </lineage>
</organism>
<dbReference type="KEGG" id="tra:Trad_2960"/>
<dbReference type="eggNOG" id="COG1190">
    <property type="taxonomic scope" value="Bacteria"/>
</dbReference>
<dbReference type="Pfam" id="PF01336">
    <property type="entry name" value="tRNA_anti-codon"/>
    <property type="match status" value="1"/>
</dbReference>
<evidence type="ECO:0000256" key="9">
    <source>
        <dbReference type="ARBA" id="ARBA00048573"/>
    </source>
</evidence>
<dbReference type="InterPro" id="IPR004365">
    <property type="entry name" value="NA-bd_OB_tRNA"/>
</dbReference>
<dbReference type="Gene3D" id="3.30.930.10">
    <property type="entry name" value="Bira Bifunctional Protein, Domain 2"/>
    <property type="match status" value="1"/>
</dbReference>
<dbReference type="InterPro" id="IPR045864">
    <property type="entry name" value="aa-tRNA-synth_II/BPL/LPL"/>
</dbReference>
<evidence type="ECO:0000256" key="6">
    <source>
        <dbReference type="ARBA" id="ARBA00022840"/>
    </source>
</evidence>
<dbReference type="NCBIfam" id="NF001756">
    <property type="entry name" value="PRK00484.1"/>
    <property type="match status" value="1"/>
</dbReference>
<dbReference type="InterPro" id="IPR044136">
    <property type="entry name" value="Lys-tRNA-ligase_II_N"/>
</dbReference>
<feature type="binding site" evidence="10">
    <location>
        <position position="412"/>
    </location>
    <ligand>
        <name>Mg(2+)</name>
        <dbReference type="ChEBI" id="CHEBI:18420"/>
        <label>2</label>
    </ligand>
</feature>
<proteinExistence type="inferred from homology"/>